<evidence type="ECO:0000259" key="1">
    <source>
        <dbReference type="Pfam" id="PF19501"/>
    </source>
</evidence>
<comment type="caution">
    <text evidence="2">The sequence shown here is derived from an EMBL/GenBank/DDBJ whole genome shotgun (WGS) entry which is preliminary data.</text>
</comment>
<organism evidence="2 3">
    <name type="scientific">Sapientia aquatica</name>
    <dbReference type="NCBI Taxonomy" id="1549640"/>
    <lineage>
        <taxon>Bacteria</taxon>
        <taxon>Pseudomonadati</taxon>
        <taxon>Pseudomonadota</taxon>
        <taxon>Betaproteobacteria</taxon>
        <taxon>Burkholderiales</taxon>
        <taxon>Oxalobacteraceae</taxon>
        <taxon>Sapientia</taxon>
    </lineage>
</organism>
<dbReference type="Pfam" id="PF19501">
    <property type="entry name" value="PcRGLX_1st"/>
    <property type="match status" value="1"/>
</dbReference>
<accession>A0A4R5W363</accession>
<dbReference type="AlphaFoldDB" id="A0A4R5W363"/>
<keyword evidence="3" id="KW-1185">Reference proteome</keyword>
<feature type="domain" description="PcRGLX/YetA-like N-terminal RIFT barrel" evidence="1">
    <location>
        <begin position="14"/>
        <end position="66"/>
    </location>
</feature>
<evidence type="ECO:0000313" key="2">
    <source>
        <dbReference type="EMBL" id="TDK65738.1"/>
    </source>
</evidence>
<dbReference type="Proteomes" id="UP000294829">
    <property type="component" value="Unassembled WGS sequence"/>
</dbReference>
<proteinExistence type="predicted"/>
<name>A0A4R5W363_9BURK</name>
<sequence length="661" mass="72182">MQRASGPSGSSPTSATAPVTFGQVFAQGDLPKSGSLSASLDDGTAVRLQVDPKASNPDGSIRHAVITALVPFDRYGKTTLLLNRNASAPAISQGAGPAELLSNGFKADVQIKLNGETYTASADELLRSTSKPSVWLSGPLVNEWHVSAPLKSDKGQAHPHLTARFAIRSYTGMHSATVDVVIENNWAYAPAPQNLIYDVVVSVAGKAVYSKSALTHFHHARWRKVFWWGSDNTVAIQHDTAYLIATKAVPNYDQSIRIAPLAIQKMDARFVGAATEPMGNGLAVPYMPTTGGRSDIGLLPGWAVSYLLSMNEITRKVTLGTADMSGTWSMHYRNQITDRPVSLIDFPYMTLVGSASDTYNPKTKKSEAFPPCGGDCATPYSADTAHEPALTYLPYLVTGDYYYLEELQFWTMYDLFQSNPGYRANIKGLFHQTQVRAQAWSLRDLTYAAYITPDADPFKKQFEQFLSDNLDWYNATYQPKGSQANVFGALIDANAREYLDQTAISPWQDDFFTSAVGRAMELGFDKAKPLLAWKAQFPIKRMTDPGYCWIAAAVYTFKVTDHNGAPFYTDMSSAYLASNPSDITALPCASSAMASALKLKTNEMIGHSDEPEGFPSNMQPALALSVHSGVPGAQQAWQRFDSRSVKPDYSVAPQFAIIPRN</sequence>
<dbReference type="EMBL" id="SMYL01000005">
    <property type="protein sequence ID" value="TDK65738.1"/>
    <property type="molecule type" value="Genomic_DNA"/>
</dbReference>
<protein>
    <recommendedName>
        <fullName evidence="1">PcRGLX/YetA-like N-terminal RIFT barrel domain-containing protein</fullName>
    </recommendedName>
</protein>
<reference evidence="2 3" key="1">
    <citation type="submission" date="2019-03" db="EMBL/GenBank/DDBJ databases">
        <title>Sapientia aquatica gen. nov., sp. nov., isolated from a crater lake.</title>
        <authorList>
            <person name="Felfoldi T."/>
            <person name="Szabo A."/>
            <person name="Toth E."/>
            <person name="Schumann P."/>
            <person name="Keki Z."/>
            <person name="Marialigeti K."/>
            <person name="Mathe I."/>
        </authorList>
    </citation>
    <scope>NUCLEOTIDE SEQUENCE [LARGE SCALE GENOMIC DNA]</scope>
    <source>
        <strain evidence="2 3">SA-152</strain>
    </source>
</reference>
<dbReference type="InterPro" id="IPR048329">
    <property type="entry name" value="PcRGLX_1st"/>
</dbReference>
<evidence type="ECO:0000313" key="3">
    <source>
        <dbReference type="Proteomes" id="UP000294829"/>
    </source>
</evidence>
<dbReference type="OrthoDB" id="5509507at2"/>
<gene>
    <name evidence="2" type="ORF">E2I14_12050</name>
</gene>